<proteinExistence type="predicted"/>
<dbReference type="Proteomes" id="UP000030655">
    <property type="component" value="Unassembled WGS sequence"/>
</dbReference>
<keyword evidence="2" id="KW-1185">Reference proteome</keyword>
<protein>
    <submittedName>
        <fullName evidence="1">Uncharacterized protein</fullName>
    </submittedName>
</protein>
<reference evidence="1 2" key="2">
    <citation type="submission" date="2014-03" db="EMBL/GenBank/DDBJ databases">
        <title>The Genome Sequence of Anncaliia algerae insect isolate PRA339.</title>
        <authorList>
            <consortium name="The Broad Institute Genome Sequencing Platform"/>
            <consortium name="The Broad Institute Genome Sequencing Center for Infectious Disease"/>
            <person name="Cuomo C."/>
            <person name="Becnel J."/>
            <person name="Sanscrainte N."/>
            <person name="Walker B."/>
            <person name="Young S.K."/>
            <person name="Zeng Q."/>
            <person name="Gargeya S."/>
            <person name="Fitzgerald M."/>
            <person name="Haas B."/>
            <person name="Abouelleil A."/>
            <person name="Alvarado L."/>
            <person name="Arachchi H.M."/>
            <person name="Berlin A.M."/>
            <person name="Chapman S.B."/>
            <person name="Dewar J."/>
            <person name="Goldberg J."/>
            <person name="Griggs A."/>
            <person name="Gujja S."/>
            <person name="Hansen M."/>
            <person name="Howarth C."/>
            <person name="Imamovic A."/>
            <person name="Larimer J."/>
            <person name="McCowan C."/>
            <person name="Murphy C."/>
            <person name="Neiman D."/>
            <person name="Pearson M."/>
            <person name="Priest M."/>
            <person name="Roberts A."/>
            <person name="Saif S."/>
            <person name="Shea T."/>
            <person name="Sisk P."/>
            <person name="Sykes S."/>
            <person name="Wortman J."/>
            <person name="Nusbaum C."/>
            <person name="Birren B."/>
        </authorList>
    </citation>
    <scope>NUCLEOTIDE SEQUENCE [LARGE SCALE GENOMIC DNA]</scope>
    <source>
        <strain evidence="1 2">PRA339</strain>
    </source>
</reference>
<reference evidence="2" key="1">
    <citation type="submission" date="2013-02" db="EMBL/GenBank/DDBJ databases">
        <authorList>
            <consortium name="The Broad Institute Genome Sequencing Platform"/>
            <person name="Cuomo C."/>
            <person name="Becnel J."/>
            <person name="Sanscrainte N."/>
            <person name="Walker B."/>
            <person name="Young S.K."/>
            <person name="Zeng Q."/>
            <person name="Gargeya S."/>
            <person name="Fitzgerald M."/>
            <person name="Haas B."/>
            <person name="Abouelleil A."/>
            <person name="Alvarado L."/>
            <person name="Arachchi H.M."/>
            <person name="Berlin A.M."/>
            <person name="Chapman S.B."/>
            <person name="Dewar J."/>
            <person name="Goldberg J."/>
            <person name="Griggs A."/>
            <person name="Gujja S."/>
            <person name="Hansen M."/>
            <person name="Howarth C."/>
            <person name="Imamovic A."/>
            <person name="Larimer J."/>
            <person name="McCowan C."/>
            <person name="Murphy C."/>
            <person name="Neiman D."/>
            <person name="Pearson M."/>
            <person name="Priest M."/>
            <person name="Roberts A."/>
            <person name="Saif S."/>
            <person name="Shea T."/>
            <person name="Sisk P."/>
            <person name="Sykes S."/>
            <person name="Wortman J."/>
            <person name="Nusbaum C."/>
            <person name="Birren B."/>
        </authorList>
    </citation>
    <scope>NUCLEOTIDE SEQUENCE [LARGE SCALE GENOMIC DNA]</scope>
    <source>
        <strain evidence="2">PRA339</strain>
    </source>
</reference>
<dbReference type="AlphaFoldDB" id="A0A059F062"/>
<accession>A0A059F062</accession>
<dbReference type="HOGENOM" id="CLU_1686114_0_0_1"/>
<evidence type="ECO:0000313" key="1">
    <source>
        <dbReference type="EMBL" id="KCZ80376.1"/>
    </source>
</evidence>
<sequence>MHSILYMLSFIVCINEIYTKYLKNLMYLYYYEENPKRLDREHGFKTKKISYFTMYMKDYNEEALYVFENFESWKEANKHRMETMYLIEIDNKLNNDNWSEANEMYVKLKETLSPNVSFYESLGATLDKQVIESIIQQKRLMVIQLSSGKVIKNLSS</sequence>
<name>A0A059F062_9MICR</name>
<gene>
    <name evidence="1" type="ORF">H312_02202</name>
</gene>
<dbReference type="OrthoDB" id="10296648at2759"/>
<dbReference type="VEuPathDB" id="MicrosporidiaDB:H312_02202"/>
<evidence type="ECO:0000313" key="2">
    <source>
        <dbReference type="Proteomes" id="UP000030655"/>
    </source>
</evidence>
<organism evidence="1 2">
    <name type="scientific">Anncaliia algerae PRA339</name>
    <dbReference type="NCBI Taxonomy" id="1288291"/>
    <lineage>
        <taxon>Eukaryota</taxon>
        <taxon>Fungi</taxon>
        <taxon>Fungi incertae sedis</taxon>
        <taxon>Microsporidia</taxon>
        <taxon>Tubulinosematoidea</taxon>
        <taxon>Tubulinosematidae</taxon>
        <taxon>Anncaliia</taxon>
    </lineage>
</organism>
<dbReference type="EMBL" id="KK365184">
    <property type="protein sequence ID" value="KCZ80376.1"/>
    <property type="molecule type" value="Genomic_DNA"/>
</dbReference>